<keyword evidence="2" id="KW-1185">Reference proteome</keyword>
<evidence type="ECO:0000313" key="1">
    <source>
        <dbReference type="EMBL" id="KAK1921331.1"/>
    </source>
</evidence>
<sequence>MSTIPSRIRPPGCASGLHYSGHTCTRRARNCHSDDAPRRGCLDPLCLRRIVRPPPPPLSLFFVHNRRSRMILPTQGKGYEETCFLRVLLFHLTHVSMGSLWSQRSSTYAFLLYRPQRLAERPRATVEIARTNVSTSWQAQRGIAPPDEPGLCNRDTLISFSNEDIFSQEGSMIDMHSRTKATRPSHSVVLRRCRRGRRVGVLLVQARPVLQGNGKVETIARTSRHVIALRSNQGVSRSLC</sequence>
<dbReference type="Proteomes" id="UP001182556">
    <property type="component" value="Unassembled WGS sequence"/>
</dbReference>
<proteinExistence type="predicted"/>
<protein>
    <submittedName>
        <fullName evidence="1">Uncharacterized protein</fullName>
    </submittedName>
</protein>
<gene>
    <name evidence="1" type="ORF">DB88DRAFT_97975</name>
</gene>
<name>A0AAD9CSX7_PAPLA</name>
<organism evidence="1 2">
    <name type="scientific">Papiliotrema laurentii</name>
    <name type="common">Cryptococcus laurentii</name>
    <dbReference type="NCBI Taxonomy" id="5418"/>
    <lineage>
        <taxon>Eukaryota</taxon>
        <taxon>Fungi</taxon>
        <taxon>Dikarya</taxon>
        <taxon>Basidiomycota</taxon>
        <taxon>Agaricomycotina</taxon>
        <taxon>Tremellomycetes</taxon>
        <taxon>Tremellales</taxon>
        <taxon>Rhynchogastremaceae</taxon>
        <taxon>Papiliotrema</taxon>
    </lineage>
</organism>
<dbReference type="EMBL" id="JAODAN010000011">
    <property type="protein sequence ID" value="KAK1921331.1"/>
    <property type="molecule type" value="Genomic_DNA"/>
</dbReference>
<evidence type="ECO:0000313" key="2">
    <source>
        <dbReference type="Proteomes" id="UP001182556"/>
    </source>
</evidence>
<comment type="caution">
    <text evidence="1">The sequence shown here is derived from an EMBL/GenBank/DDBJ whole genome shotgun (WGS) entry which is preliminary data.</text>
</comment>
<accession>A0AAD9CSX7</accession>
<reference evidence="1" key="1">
    <citation type="submission" date="2023-02" db="EMBL/GenBank/DDBJ databases">
        <title>Identification and recombinant expression of a fungal hydrolase from Papiliotrema laurentii that hydrolyzes apple cutin and clears colloidal polyester polyurethane.</title>
        <authorList>
            <consortium name="DOE Joint Genome Institute"/>
            <person name="Roman V.A."/>
            <person name="Bojanowski C."/>
            <person name="Crable B.R."/>
            <person name="Wagner D.N."/>
            <person name="Hung C.S."/>
            <person name="Nadeau L.J."/>
            <person name="Schratz L."/>
            <person name="Haridas S."/>
            <person name="Pangilinan J."/>
            <person name="Lipzen A."/>
            <person name="Na H."/>
            <person name="Yan M."/>
            <person name="Ng V."/>
            <person name="Grigoriev I.V."/>
            <person name="Spatafora J.W."/>
            <person name="Barlow D."/>
            <person name="Biffinger J."/>
            <person name="Kelley-Loughnane N."/>
            <person name="Varaljay V.A."/>
            <person name="Crookes-Goodson W.J."/>
        </authorList>
    </citation>
    <scope>NUCLEOTIDE SEQUENCE</scope>
    <source>
        <strain evidence="1">5307AH</strain>
    </source>
</reference>
<dbReference type="AlphaFoldDB" id="A0AAD9CSX7"/>